<feature type="transmembrane region" description="Helical" evidence="5">
    <location>
        <begin position="202"/>
        <end position="225"/>
    </location>
</feature>
<dbReference type="InterPro" id="IPR008217">
    <property type="entry name" value="Ccc1_fam"/>
</dbReference>
<sequence length="318" mass="35000">MRKFGDLDQREILALAISLEEEHGRIYADYAAGLSADYPASAKIFSELGEEENEHRRWLIDLFRRKFGDHIPLIRRQDVSGFVRHDPIWMVRPLGIEKVRRQAEQIEAETRSFYQSALARASDAEIRKLLGDLIAAENEHIEIAHDVAAVELTDKAKMREAHAARRSFVLKYVQPGLTGLIDGSISTLAPIFAAAFATHNTWQTFLVGIAASVGAGISMAFAEALSDDGEISGRGHPWLRGSVTGLMTALGGIGHTLPYLIPDFWTATTIAVSVVFIELWIIAGIRSQFSETKFWRAASEVVVGGLIVFMVGILIGSA</sequence>
<dbReference type="InterPro" id="IPR012347">
    <property type="entry name" value="Ferritin-like"/>
</dbReference>
<evidence type="ECO:0000256" key="4">
    <source>
        <dbReference type="ARBA" id="ARBA00023136"/>
    </source>
</evidence>
<feature type="transmembrane region" description="Helical" evidence="5">
    <location>
        <begin position="175"/>
        <end position="196"/>
    </location>
</feature>
<feature type="domain" description="Rubrerythrin diiron-binding" evidence="6">
    <location>
        <begin position="11"/>
        <end position="144"/>
    </location>
</feature>
<dbReference type="Gene3D" id="1.20.1260.10">
    <property type="match status" value="1"/>
</dbReference>
<dbReference type="GO" id="GO:0005384">
    <property type="term" value="F:manganese ion transmembrane transporter activity"/>
    <property type="evidence" value="ECO:0007669"/>
    <property type="project" value="InterPro"/>
</dbReference>
<name>A0A1I7MU64_9HYPH</name>
<evidence type="ECO:0000256" key="3">
    <source>
        <dbReference type="ARBA" id="ARBA00022989"/>
    </source>
</evidence>
<keyword evidence="8" id="KW-1185">Reference proteome</keyword>
<dbReference type="PANTHER" id="PTHR33531:SF10">
    <property type="entry name" value="BLR7895 PROTEIN"/>
    <property type="match status" value="1"/>
</dbReference>
<dbReference type="GO" id="GO:0030026">
    <property type="term" value="P:intracellular manganese ion homeostasis"/>
    <property type="evidence" value="ECO:0007669"/>
    <property type="project" value="InterPro"/>
</dbReference>
<protein>
    <submittedName>
        <fullName evidence="7">Rubrerythrin</fullName>
    </submittedName>
</protein>
<dbReference type="AlphaFoldDB" id="A0A1I7MU64"/>
<dbReference type="PANTHER" id="PTHR33531">
    <property type="entry name" value="RUBRERYTHRIN SUBFAMILY"/>
    <property type="match status" value="1"/>
</dbReference>
<evidence type="ECO:0000256" key="2">
    <source>
        <dbReference type="ARBA" id="ARBA00022692"/>
    </source>
</evidence>
<keyword evidence="2 5" id="KW-0812">Transmembrane</keyword>
<dbReference type="EMBL" id="FPCH01000001">
    <property type="protein sequence ID" value="SFV25931.1"/>
    <property type="molecule type" value="Genomic_DNA"/>
</dbReference>
<feature type="transmembrane region" description="Helical" evidence="5">
    <location>
        <begin position="264"/>
        <end position="285"/>
    </location>
</feature>
<gene>
    <name evidence="7" type="ORF">SAMN04488557_0250</name>
</gene>
<organism evidence="7 8">
    <name type="scientific">Hyphomicrobium facile</name>
    <dbReference type="NCBI Taxonomy" id="51670"/>
    <lineage>
        <taxon>Bacteria</taxon>
        <taxon>Pseudomonadati</taxon>
        <taxon>Pseudomonadota</taxon>
        <taxon>Alphaproteobacteria</taxon>
        <taxon>Hyphomicrobiales</taxon>
        <taxon>Hyphomicrobiaceae</taxon>
        <taxon>Hyphomicrobium</taxon>
    </lineage>
</organism>
<keyword evidence="3 5" id="KW-1133">Transmembrane helix</keyword>
<dbReference type="CDD" id="cd02437">
    <property type="entry name" value="CCC1_like_1"/>
    <property type="match status" value="1"/>
</dbReference>
<dbReference type="STRING" id="51670.SAMN04488557_0250"/>
<evidence type="ECO:0000313" key="8">
    <source>
        <dbReference type="Proteomes" id="UP000199423"/>
    </source>
</evidence>
<dbReference type="NCBIfam" id="NF045676">
    <property type="entry name" value="FeExpMbfA"/>
    <property type="match status" value="1"/>
</dbReference>
<dbReference type="GO" id="GO:0016491">
    <property type="term" value="F:oxidoreductase activity"/>
    <property type="evidence" value="ECO:0007669"/>
    <property type="project" value="InterPro"/>
</dbReference>
<feature type="transmembrane region" description="Helical" evidence="5">
    <location>
        <begin position="297"/>
        <end position="316"/>
    </location>
</feature>
<accession>A0A1I7MU64</accession>
<evidence type="ECO:0000259" key="6">
    <source>
        <dbReference type="Pfam" id="PF02915"/>
    </source>
</evidence>
<keyword evidence="4 5" id="KW-0472">Membrane</keyword>
<proteinExistence type="predicted"/>
<dbReference type="SUPFAM" id="SSF47240">
    <property type="entry name" value="Ferritin-like"/>
    <property type="match status" value="1"/>
</dbReference>
<dbReference type="GO" id="GO:0012505">
    <property type="term" value="C:endomembrane system"/>
    <property type="evidence" value="ECO:0007669"/>
    <property type="project" value="UniProtKB-SubCell"/>
</dbReference>
<dbReference type="Proteomes" id="UP000199423">
    <property type="component" value="Unassembled WGS sequence"/>
</dbReference>
<evidence type="ECO:0000313" key="7">
    <source>
        <dbReference type="EMBL" id="SFV25931.1"/>
    </source>
</evidence>
<dbReference type="RefSeq" id="WP_092866085.1">
    <property type="nucleotide sequence ID" value="NZ_FPCH01000001.1"/>
</dbReference>
<dbReference type="GO" id="GO:0046872">
    <property type="term" value="F:metal ion binding"/>
    <property type="evidence" value="ECO:0007669"/>
    <property type="project" value="InterPro"/>
</dbReference>
<feature type="transmembrane region" description="Helical" evidence="5">
    <location>
        <begin position="237"/>
        <end position="258"/>
    </location>
</feature>
<dbReference type="Pfam" id="PF01988">
    <property type="entry name" value="VIT1"/>
    <property type="match status" value="1"/>
</dbReference>
<dbReference type="InterPro" id="IPR009078">
    <property type="entry name" value="Ferritin-like_SF"/>
</dbReference>
<evidence type="ECO:0000256" key="1">
    <source>
        <dbReference type="ARBA" id="ARBA00004127"/>
    </source>
</evidence>
<comment type="subcellular location">
    <subcellularLocation>
        <location evidence="1">Endomembrane system</location>
        <topology evidence="1">Multi-pass membrane protein</topology>
    </subcellularLocation>
</comment>
<dbReference type="OrthoDB" id="32301at2"/>
<dbReference type="InterPro" id="IPR003251">
    <property type="entry name" value="Rr_diiron-bd_dom"/>
</dbReference>
<evidence type="ECO:0000256" key="5">
    <source>
        <dbReference type="SAM" id="Phobius"/>
    </source>
</evidence>
<dbReference type="Pfam" id="PF02915">
    <property type="entry name" value="Rubrerythrin"/>
    <property type="match status" value="1"/>
</dbReference>
<dbReference type="CDD" id="cd01045">
    <property type="entry name" value="Ferritin_like_AB"/>
    <property type="match status" value="1"/>
</dbReference>
<reference evidence="8" key="1">
    <citation type="submission" date="2016-10" db="EMBL/GenBank/DDBJ databases">
        <authorList>
            <person name="Varghese N."/>
            <person name="Submissions S."/>
        </authorList>
    </citation>
    <scope>NUCLEOTIDE SEQUENCE [LARGE SCALE GENOMIC DNA]</scope>
    <source>
        <strain evidence="8">DSM 1565</strain>
    </source>
</reference>